<gene>
    <name evidence="2" type="ORF">dnl_07090</name>
</gene>
<dbReference type="AlphaFoldDB" id="A0A975B479"/>
<protein>
    <submittedName>
        <fullName evidence="2">Toxin-antitoxin system, toxin component, PIN-like</fullName>
    </submittedName>
</protein>
<dbReference type="Pfam" id="PF13470">
    <property type="entry name" value="PIN_3"/>
    <property type="match status" value="1"/>
</dbReference>
<dbReference type="RefSeq" id="WP_207690337.1">
    <property type="nucleotide sequence ID" value="NZ_CP061799.1"/>
</dbReference>
<dbReference type="EMBL" id="CP061799">
    <property type="protein sequence ID" value="QTA78487.1"/>
    <property type="molecule type" value="Genomic_DNA"/>
</dbReference>
<dbReference type="SUPFAM" id="SSF88723">
    <property type="entry name" value="PIN domain-like"/>
    <property type="match status" value="1"/>
</dbReference>
<dbReference type="PANTHER" id="PTHR34610:SF3">
    <property type="entry name" value="SSL7007 PROTEIN"/>
    <property type="match status" value="1"/>
</dbReference>
<feature type="domain" description="PIN" evidence="1">
    <location>
        <begin position="2"/>
        <end position="110"/>
    </location>
</feature>
<sequence>MKIVLDTNVLVSAFLKPRSKPGKILRLVIQQDIDIIVNEYILAEYYEVLSRSKFNLNPGRIQTILSFIRSQGIKAPALAELFQLPDENDTPFLEAALSAAADVLITGNTRHFPEELCKGQIVMTPAEFLEKLPDRVYPQR</sequence>
<organism evidence="2 3">
    <name type="scientific">Desulfonema limicola</name>
    <dbReference type="NCBI Taxonomy" id="45656"/>
    <lineage>
        <taxon>Bacteria</taxon>
        <taxon>Pseudomonadati</taxon>
        <taxon>Thermodesulfobacteriota</taxon>
        <taxon>Desulfobacteria</taxon>
        <taxon>Desulfobacterales</taxon>
        <taxon>Desulfococcaceae</taxon>
        <taxon>Desulfonema</taxon>
    </lineage>
</organism>
<evidence type="ECO:0000313" key="3">
    <source>
        <dbReference type="Proteomes" id="UP000663720"/>
    </source>
</evidence>
<dbReference type="InterPro" id="IPR002850">
    <property type="entry name" value="PIN_toxin-like"/>
</dbReference>
<accession>A0A975B479</accession>
<proteinExistence type="predicted"/>
<dbReference type="KEGG" id="dli:dnl_07090"/>
<name>A0A975B479_9BACT</name>
<dbReference type="PANTHER" id="PTHR34610">
    <property type="entry name" value="SSL7007 PROTEIN"/>
    <property type="match status" value="1"/>
</dbReference>
<reference evidence="2" key="1">
    <citation type="journal article" date="2021" name="Microb. Physiol.">
        <title>Proteogenomic Insights into the Physiology of Marine, Sulfate-Reducing, Filamentous Desulfonema limicola and Desulfonema magnum.</title>
        <authorList>
            <person name="Schnaars V."/>
            <person name="Wohlbrand L."/>
            <person name="Scheve S."/>
            <person name="Hinrichs C."/>
            <person name="Reinhardt R."/>
            <person name="Rabus R."/>
        </authorList>
    </citation>
    <scope>NUCLEOTIDE SEQUENCE</scope>
    <source>
        <strain evidence="2">5ac10</strain>
    </source>
</reference>
<dbReference type="Proteomes" id="UP000663720">
    <property type="component" value="Chromosome"/>
</dbReference>
<keyword evidence="3" id="KW-1185">Reference proteome</keyword>
<evidence type="ECO:0000259" key="1">
    <source>
        <dbReference type="Pfam" id="PF13470"/>
    </source>
</evidence>
<dbReference type="Gene3D" id="3.40.50.1010">
    <property type="entry name" value="5'-nuclease"/>
    <property type="match status" value="1"/>
</dbReference>
<dbReference type="NCBIfam" id="TIGR00305">
    <property type="entry name" value="putative toxin-antitoxin system toxin component, PIN family"/>
    <property type="match status" value="1"/>
</dbReference>
<dbReference type="InterPro" id="IPR029060">
    <property type="entry name" value="PIN-like_dom_sf"/>
</dbReference>
<evidence type="ECO:0000313" key="2">
    <source>
        <dbReference type="EMBL" id="QTA78487.1"/>
    </source>
</evidence>
<dbReference type="InterPro" id="IPR002716">
    <property type="entry name" value="PIN_dom"/>
</dbReference>